<sequence length="324" mass="35311">MVSSLGGPSRAYDGRVTVTDDVLAERFGEHRTRLIGVAYRLTSRLSDAEDAVQEAWLRLSGLDDRQRAEIRELGAWLTTVVGRICLDRLRSAAERRERYVGPWLPEPIVTPLGGRPGGDDPLETIVRTEDVRLAAMVVLDRLTPEQRVAFVLHDAFDVPFAEIAGILGVAEATARQHASRGRRAAADAGPPPRTAVDEQRAVLERLVAAIVGGDLDTVVRLLHPDAVLTGDSDGKARTARQVMVGSDKIGRFLAGLFRQYGAHRVDAGELVLVNGDLGMAFPNIPADGEYRALDRRITGFAVRDGLVTAIYDIVNPDKLTHLDF</sequence>
<dbReference type="InterPro" id="IPR036388">
    <property type="entry name" value="WH-like_DNA-bd_sf"/>
</dbReference>
<evidence type="ECO:0000256" key="5">
    <source>
        <dbReference type="ARBA" id="ARBA00023163"/>
    </source>
</evidence>
<keyword evidence="10" id="KW-1185">Reference proteome</keyword>
<keyword evidence="3" id="KW-0805">Transcription regulation</keyword>
<dbReference type="InterPro" id="IPR014284">
    <property type="entry name" value="RNA_pol_sigma-70_dom"/>
</dbReference>
<comment type="caution">
    <text evidence="9">The sequence shown here is derived from an EMBL/GenBank/DDBJ whole genome shotgun (WGS) entry which is preliminary data.</text>
</comment>
<evidence type="ECO:0000256" key="4">
    <source>
        <dbReference type="ARBA" id="ARBA00023082"/>
    </source>
</evidence>
<dbReference type="InterPro" id="IPR037401">
    <property type="entry name" value="SnoaL-like"/>
</dbReference>
<accession>A0ABT2JAJ1</accession>
<feature type="domain" description="SnoaL-like" evidence="8">
    <location>
        <begin position="204"/>
        <end position="309"/>
    </location>
</feature>
<comment type="subunit">
    <text evidence="2">Interacts transiently with the RNA polymerase catalytic core formed by RpoA, RpoB, RpoC and RpoZ (2 alpha, 1 beta, 1 beta' and 1 omega subunit) to form the RNA polymerase holoenzyme that can initiate transcription.</text>
</comment>
<evidence type="ECO:0000259" key="7">
    <source>
        <dbReference type="Pfam" id="PF08281"/>
    </source>
</evidence>
<dbReference type="Pfam" id="PF12680">
    <property type="entry name" value="SnoaL_2"/>
    <property type="match status" value="1"/>
</dbReference>
<dbReference type="SUPFAM" id="SSF88659">
    <property type="entry name" value="Sigma3 and sigma4 domains of RNA polymerase sigma factors"/>
    <property type="match status" value="1"/>
</dbReference>
<evidence type="ECO:0000256" key="2">
    <source>
        <dbReference type="ARBA" id="ARBA00011344"/>
    </source>
</evidence>
<dbReference type="InterPro" id="IPR013325">
    <property type="entry name" value="RNA_pol_sigma_r2"/>
</dbReference>
<dbReference type="Gene3D" id="3.10.450.50">
    <property type="match status" value="1"/>
</dbReference>
<dbReference type="NCBIfam" id="TIGR02937">
    <property type="entry name" value="sigma70-ECF"/>
    <property type="match status" value="1"/>
</dbReference>
<dbReference type="InterPro" id="IPR013249">
    <property type="entry name" value="RNA_pol_sigma70_r4_t2"/>
</dbReference>
<dbReference type="SUPFAM" id="SSF54427">
    <property type="entry name" value="NTF2-like"/>
    <property type="match status" value="1"/>
</dbReference>
<evidence type="ECO:0000313" key="10">
    <source>
        <dbReference type="Proteomes" id="UP001156441"/>
    </source>
</evidence>
<dbReference type="SUPFAM" id="SSF88946">
    <property type="entry name" value="Sigma2 domain of RNA polymerase sigma factors"/>
    <property type="match status" value="1"/>
</dbReference>
<comment type="similarity">
    <text evidence="1">Belongs to the sigma-70 factor family. ECF subfamily.</text>
</comment>
<dbReference type="Pfam" id="PF04542">
    <property type="entry name" value="Sigma70_r2"/>
    <property type="match status" value="1"/>
</dbReference>
<evidence type="ECO:0000259" key="6">
    <source>
        <dbReference type="Pfam" id="PF04542"/>
    </source>
</evidence>
<gene>
    <name evidence="9" type="ORF">JT362_17375</name>
</gene>
<protein>
    <submittedName>
        <fullName evidence="9">Sigma-70 family RNA polymerase sigma factor</fullName>
    </submittedName>
</protein>
<dbReference type="InterPro" id="IPR013324">
    <property type="entry name" value="RNA_pol_sigma_r3/r4-like"/>
</dbReference>
<dbReference type="InterPro" id="IPR032710">
    <property type="entry name" value="NTF2-like_dom_sf"/>
</dbReference>
<evidence type="ECO:0000256" key="3">
    <source>
        <dbReference type="ARBA" id="ARBA00023015"/>
    </source>
</evidence>
<organism evidence="9 10">
    <name type="scientific">Actinophytocola gossypii</name>
    <dbReference type="NCBI Taxonomy" id="2812003"/>
    <lineage>
        <taxon>Bacteria</taxon>
        <taxon>Bacillati</taxon>
        <taxon>Actinomycetota</taxon>
        <taxon>Actinomycetes</taxon>
        <taxon>Pseudonocardiales</taxon>
        <taxon>Pseudonocardiaceae</taxon>
    </lineage>
</organism>
<dbReference type="InterPro" id="IPR007627">
    <property type="entry name" value="RNA_pol_sigma70_r2"/>
</dbReference>
<evidence type="ECO:0000259" key="8">
    <source>
        <dbReference type="Pfam" id="PF12680"/>
    </source>
</evidence>
<dbReference type="Gene3D" id="1.10.1740.10">
    <property type="match status" value="1"/>
</dbReference>
<dbReference type="EMBL" id="JAFFZE010000014">
    <property type="protein sequence ID" value="MCT2584888.1"/>
    <property type="molecule type" value="Genomic_DNA"/>
</dbReference>
<name>A0ABT2JAJ1_9PSEU</name>
<dbReference type="NCBIfam" id="NF007214">
    <property type="entry name" value="PRK09636.1"/>
    <property type="match status" value="1"/>
</dbReference>
<dbReference type="Pfam" id="PF08281">
    <property type="entry name" value="Sigma70_r4_2"/>
    <property type="match status" value="1"/>
</dbReference>
<feature type="domain" description="RNA polymerase sigma-70 region 2" evidence="6">
    <location>
        <begin position="29"/>
        <end position="93"/>
    </location>
</feature>
<dbReference type="PANTHER" id="PTHR30173">
    <property type="entry name" value="SIGMA 19 FACTOR"/>
    <property type="match status" value="1"/>
</dbReference>
<keyword evidence="4" id="KW-0731">Sigma factor</keyword>
<dbReference type="Gene3D" id="1.10.10.10">
    <property type="entry name" value="Winged helix-like DNA-binding domain superfamily/Winged helix DNA-binding domain"/>
    <property type="match status" value="1"/>
</dbReference>
<evidence type="ECO:0000256" key="1">
    <source>
        <dbReference type="ARBA" id="ARBA00010641"/>
    </source>
</evidence>
<proteinExistence type="inferred from homology"/>
<reference evidence="9 10" key="1">
    <citation type="submission" date="2021-02" db="EMBL/GenBank/DDBJ databases">
        <title>Actinophytocola xerophila sp. nov., isolated from soil of cotton cropping field.</title>
        <authorList>
            <person name="Huang R."/>
            <person name="Chen X."/>
            <person name="Ge X."/>
            <person name="Liu W."/>
        </authorList>
    </citation>
    <scope>NUCLEOTIDE SEQUENCE [LARGE SCALE GENOMIC DNA]</scope>
    <source>
        <strain evidence="9 10">S1-96</strain>
    </source>
</reference>
<dbReference type="Proteomes" id="UP001156441">
    <property type="component" value="Unassembled WGS sequence"/>
</dbReference>
<keyword evidence="5" id="KW-0804">Transcription</keyword>
<dbReference type="PANTHER" id="PTHR30173:SF36">
    <property type="entry name" value="ECF RNA POLYMERASE SIGMA FACTOR SIGJ"/>
    <property type="match status" value="1"/>
</dbReference>
<evidence type="ECO:0000313" key="9">
    <source>
        <dbReference type="EMBL" id="MCT2584888.1"/>
    </source>
</evidence>
<feature type="domain" description="RNA polymerase sigma factor 70 region 4 type 2" evidence="7">
    <location>
        <begin position="136"/>
        <end position="183"/>
    </location>
</feature>
<dbReference type="InterPro" id="IPR052704">
    <property type="entry name" value="ECF_Sigma-70_Domain"/>
</dbReference>